<dbReference type="PRINTS" id="PR00039">
    <property type="entry name" value="HTHLYSR"/>
</dbReference>
<comment type="similarity">
    <text evidence="1">Belongs to the LysR transcriptional regulatory family.</text>
</comment>
<protein>
    <submittedName>
        <fullName evidence="5">LysR family transcriptional regulator</fullName>
    </submittedName>
</protein>
<evidence type="ECO:0000256" key="1">
    <source>
        <dbReference type="ARBA" id="ARBA00009437"/>
    </source>
</evidence>
<dbReference type="GO" id="GO:0000976">
    <property type="term" value="F:transcription cis-regulatory region binding"/>
    <property type="evidence" value="ECO:0007669"/>
    <property type="project" value="TreeGrafter"/>
</dbReference>
<dbReference type="Gene3D" id="1.10.10.10">
    <property type="entry name" value="Winged helix-like DNA-binding domain superfamily/Winged helix DNA-binding domain"/>
    <property type="match status" value="1"/>
</dbReference>
<dbReference type="SUPFAM" id="SSF46785">
    <property type="entry name" value="Winged helix' DNA-binding domain"/>
    <property type="match status" value="1"/>
</dbReference>
<dbReference type="InterPro" id="IPR005119">
    <property type="entry name" value="LysR_subst-bd"/>
</dbReference>
<dbReference type="InterPro" id="IPR036388">
    <property type="entry name" value="WH-like_DNA-bd_sf"/>
</dbReference>
<dbReference type="InterPro" id="IPR036390">
    <property type="entry name" value="WH_DNA-bd_sf"/>
</dbReference>
<keyword evidence="3" id="KW-0238">DNA-binding</keyword>
<accession>A0A6S6R257</accession>
<dbReference type="Pfam" id="PF03466">
    <property type="entry name" value="LysR_substrate"/>
    <property type="match status" value="1"/>
</dbReference>
<sequence length="297" mass="33596">MNINLEYYKIFYYVIKHGSFTGAAEELCISQPAVSQGIKLLENNLGSRLFIRTQKGVKLTPEGEVLYTYIARGYENILLGETKFKKMIDLENGEIRIGASDMTLQYYLLSYLEEFHLKYPGIKVTVTNAPTPETLEYLYDGRIDFGIVSSPFRAKPDVTVTEVKKIKDVFVAGSRFRHLEGKTLIFSDLEKLPIVCLEGITSTRTYVDEILKNNGVVLKPEFELATSDMIVQFTLRNLGIGSVVRNFAEKYIDSGELFELKFQREISDRSFCLITGGTNPISTAAKELLKMMGQDLI</sequence>
<keyword evidence="4" id="KW-0804">Transcription</keyword>
<reference evidence="5 6" key="1">
    <citation type="journal article" date="2016" name="Int. J. Syst. Evol. Microbiol.">
        <title>Descriptions of Anaerotaenia torta gen. nov., sp. nov. and Anaerocolumna cellulosilytica gen. nov., sp. nov. isolated from a methanogenic reactor of cattle waste.</title>
        <authorList>
            <person name="Uek A."/>
            <person name="Ohtaki Y."/>
            <person name="Kaku N."/>
            <person name="Ueki K."/>
        </authorList>
    </citation>
    <scope>NUCLEOTIDE SEQUENCE [LARGE SCALE GENOMIC DNA]</scope>
    <source>
        <strain evidence="5 6">SN021</strain>
    </source>
</reference>
<gene>
    <name evidence="5" type="ORF">acsn021_37750</name>
</gene>
<dbReference type="RefSeq" id="WP_184091558.1">
    <property type="nucleotide sequence ID" value="NZ_AP023367.1"/>
</dbReference>
<dbReference type="GO" id="GO:0003700">
    <property type="term" value="F:DNA-binding transcription factor activity"/>
    <property type="evidence" value="ECO:0007669"/>
    <property type="project" value="InterPro"/>
</dbReference>
<dbReference type="EMBL" id="AP023367">
    <property type="protein sequence ID" value="BCJ96206.1"/>
    <property type="molecule type" value="Genomic_DNA"/>
</dbReference>
<dbReference type="CDD" id="cd05466">
    <property type="entry name" value="PBP2_LTTR_substrate"/>
    <property type="match status" value="1"/>
</dbReference>
<evidence type="ECO:0000256" key="4">
    <source>
        <dbReference type="ARBA" id="ARBA00023163"/>
    </source>
</evidence>
<evidence type="ECO:0000313" key="6">
    <source>
        <dbReference type="Proteomes" id="UP000515561"/>
    </source>
</evidence>
<dbReference type="AlphaFoldDB" id="A0A6S6R257"/>
<dbReference type="PROSITE" id="PS50931">
    <property type="entry name" value="HTH_LYSR"/>
    <property type="match status" value="1"/>
</dbReference>
<dbReference type="InterPro" id="IPR000847">
    <property type="entry name" value="LysR_HTH_N"/>
</dbReference>
<dbReference type="Pfam" id="PF00126">
    <property type="entry name" value="HTH_1"/>
    <property type="match status" value="1"/>
</dbReference>
<dbReference type="KEGG" id="acel:acsn021_37750"/>
<dbReference type="Gene3D" id="3.40.190.290">
    <property type="match status" value="1"/>
</dbReference>
<keyword evidence="6" id="KW-1185">Reference proteome</keyword>
<dbReference type="Proteomes" id="UP000515561">
    <property type="component" value="Chromosome"/>
</dbReference>
<dbReference type="FunFam" id="1.10.10.10:FF:000001">
    <property type="entry name" value="LysR family transcriptional regulator"/>
    <property type="match status" value="1"/>
</dbReference>
<evidence type="ECO:0000256" key="3">
    <source>
        <dbReference type="ARBA" id="ARBA00023125"/>
    </source>
</evidence>
<evidence type="ECO:0000256" key="2">
    <source>
        <dbReference type="ARBA" id="ARBA00023015"/>
    </source>
</evidence>
<dbReference type="SUPFAM" id="SSF53850">
    <property type="entry name" value="Periplasmic binding protein-like II"/>
    <property type="match status" value="1"/>
</dbReference>
<dbReference type="PANTHER" id="PTHR30126:SF64">
    <property type="entry name" value="HTH-TYPE TRANSCRIPTIONAL REGULATOR CITR"/>
    <property type="match status" value="1"/>
</dbReference>
<keyword evidence="2" id="KW-0805">Transcription regulation</keyword>
<dbReference type="PANTHER" id="PTHR30126">
    <property type="entry name" value="HTH-TYPE TRANSCRIPTIONAL REGULATOR"/>
    <property type="match status" value="1"/>
</dbReference>
<organism evidence="5 6">
    <name type="scientific">Anaerocolumna cellulosilytica</name>
    <dbReference type="NCBI Taxonomy" id="433286"/>
    <lineage>
        <taxon>Bacteria</taxon>
        <taxon>Bacillati</taxon>
        <taxon>Bacillota</taxon>
        <taxon>Clostridia</taxon>
        <taxon>Lachnospirales</taxon>
        <taxon>Lachnospiraceae</taxon>
        <taxon>Anaerocolumna</taxon>
    </lineage>
</organism>
<evidence type="ECO:0000313" key="5">
    <source>
        <dbReference type="EMBL" id="BCJ96206.1"/>
    </source>
</evidence>
<name>A0A6S6R257_9FIRM</name>
<proteinExistence type="inferred from homology"/>